<name>A0ABW1D975_9ACTN</name>
<dbReference type="InterPro" id="IPR052043">
    <property type="entry name" value="PolySaccharide_Degr_Enz"/>
</dbReference>
<evidence type="ECO:0000313" key="5">
    <source>
        <dbReference type="Proteomes" id="UP001596058"/>
    </source>
</evidence>
<dbReference type="InterPro" id="IPR008979">
    <property type="entry name" value="Galactose-bd-like_sf"/>
</dbReference>
<dbReference type="GO" id="GO:0016787">
    <property type="term" value="F:hydrolase activity"/>
    <property type="evidence" value="ECO:0007669"/>
    <property type="project" value="UniProtKB-KW"/>
</dbReference>
<dbReference type="Pfam" id="PF07470">
    <property type="entry name" value="Glyco_hydro_88"/>
    <property type="match status" value="1"/>
</dbReference>
<dbReference type="PANTHER" id="PTHR33886">
    <property type="entry name" value="UNSATURATED RHAMNOGALACTURONAN HYDROLASE (EUROFUNG)"/>
    <property type="match status" value="1"/>
</dbReference>
<dbReference type="InterPro" id="IPR012341">
    <property type="entry name" value="6hp_glycosidase-like_sf"/>
</dbReference>
<sequence length="538" mass="57915">MAFGIRPSVIGRPGLRRRAVVAVAVVAGLLSAQPMTAARAAATLHEAEAATISQGVVDSDHAGFTGSGFVNYDNLVGSYVDFTLTPAQSGQVRLVLRYANGTTADRPMRITVNGAQLAPGLSFPGTGSWTTWRTVTVQATLHTGANTVRATATTAGGGPNLDSLTVDDGAQGGTDWSKAVVDSTMARLTPASLGGWDYTRGLYLWGQYLVWQRTGEARYLQYIRDWADRFVDASGNIGQSFNNLDNMQAGNVLLALYRETGQARYRTAATKIRTRLNTYPRTADGGWWHATSDSRQGQLWGDGVYMVDPFLARYGAWVAGDSFTLAEPAKQIEVYWSHLRRTSGAAAGLLYHAYDEPGGLTASWAQPSLGGTNGISWCRAMGWFGMATVDILETIPADHPRRAALIGILRDLVPAYARWQDPASGRWFQVVTEPGNASNWTETSCSAMYTYTISRSVERGYVDASYRANADLGYRGVLAKVSLGADGRSNIVDISEGTNASASLGFYFGRARPVNDFHGLGAFLIMNEQLSRVGPGPT</sequence>
<dbReference type="Gene3D" id="1.50.10.10">
    <property type="match status" value="1"/>
</dbReference>
<dbReference type="CDD" id="cd04082">
    <property type="entry name" value="CBM35_pectate_lyase-like"/>
    <property type="match status" value="1"/>
</dbReference>
<dbReference type="SUPFAM" id="SSF49785">
    <property type="entry name" value="Galactose-binding domain-like"/>
    <property type="match status" value="1"/>
</dbReference>
<protein>
    <submittedName>
        <fullName evidence="4">Glycoside hydrolase family 88 protein</fullName>
    </submittedName>
</protein>
<feature type="signal peptide" evidence="2">
    <location>
        <begin position="1"/>
        <end position="37"/>
    </location>
</feature>
<dbReference type="EMBL" id="JBHSPA010000093">
    <property type="protein sequence ID" value="MFC5833403.1"/>
    <property type="molecule type" value="Genomic_DNA"/>
</dbReference>
<dbReference type="Proteomes" id="UP001596058">
    <property type="component" value="Unassembled WGS sequence"/>
</dbReference>
<dbReference type="PANTHER" id="PTHR33886:SF8">
    <property type="entry name" value="UNSATURATED RHAMNOGALACTURONAN HYDROLASE (EUROFUNG)"/>
    <property type="match status" value="1"/>
</dbReference>
<evidence type="ECO:0000259" key="3">
    <source>
        <dbReference type="PROSITE" id="PS51175"/>
    </source>
</evidence>
<dbReference type="InterPro" id="IPR055240">
    <property type="entry name" value="CBM13-like"/>
</dbReference>
<comment type="caution">
    <text evidence="4">The sequence shown here is derived from an EMBL/GenBank/DDBJ whole genome shotgun (WGS) entry which is preliminary data.</text>
</comment>
<keyword evidence="1 4" id="KW-0378">Hydrolase</keyword>
<organism evidence="4 5">
    <name type="scientific">Nonomuraea insulae</name>
    <dbReference type="NCBI Taxonomy" id="1616787"/>
    <lineage>
        <taxon>Bacteria</taxon>
        <taxon>Bacillati</taxon>
        <taxon>Actinomycetota</taxon>
        <taxon>Actinomycetes</taxon>
        <taxon>Streptosporangiales</taxon>
        <taxon>Streptosporangiaceae</taxon>
        <taxon>Nonomuraea</taxon>
    </lineage>
</organism>
<feature type="domain" description="CBM6" evidence="3">
    <location>
        <begin position="43"/>
        <end position="167"/>
    </location>
</feature>
<dbReference type="SUPFAM" id="SSF48208">
    <property type="entry name" value="Six-hairpin glycosidases"/>
    <property type="match status" value="1"/>
</dbReference>
<dbReference type="InterPro" id="IPR008928">
    <property type="entry name" value="6-hairpin_glycosidase_sf"/>
</dbReference>
<reference evidence="5" key="1">
    <citation type="journal article" date="2019" name="Int. J. Syst. Evol. Microbiol.">
        <title>The Global Catalogue of Microorganisms (GCM) 10K type strain sequencing project: providing services to taxonomists for standard genome sequencing and annotation.</title>
        <authorList>
            <consortium name="The Broad Institute Genomics Platform"/>
            <consortium name="The Broad Institute Genome Sequencing Center for Infectious Disease"/>
            <person name="Wu L."/>
            <person name="Ma J."/>
        </authorList>
    </citation>
    <scope>NUCLEOTIDE SEQUENCE [LARGE SCALE GENOMIC DNA]</scope>
    <source>
        <strain evidence="5">CCUG 53903</strain>
    </source>
</reference>
<feature type="chain" id="PRO_5046871922" evidence="2">
    <location>
        <begin position="38"/>
        <end position="538"/>
    </location>
</feature>
<accession>A0ABW1D975</accession>
<gene>
    <name evidence="4" type="ORF">ACFPZ3_56955</name>
</gene>
<evidence type="ECO:0000256" key="1">
    <source>
        <dbReference type="ARBA" id="ARBA00022801"/>
    </source>
</evidence>
<dbReference type="PROSITE" id="PS51175">
    <property type="entry name" value="CBM6"/>
    <property type="match status" value="1"/>
</dbReference>
<dbReference type="RefSeq" id="WP_379522830.1">
    <property type="nucleotide sequence ID" value="NZ_JBHSPA010000093.1"/>
</dbReference>
<keyword evidence="5" id="KW-1185">Reference proteome</keyword>
<dbReference type="InterPro" id="IPR010905">
    <property type="entry name" value="Glyco_hydro_88"/>
</dbReference>
<dbReference type="Gene3D" id="2.60.120.260">
    <property type="entry name" value="Galactose-binding domain-like"/>
    <property type="match status" value="1"/>
</dbReference>
<dbReference type="Pfam" id="PF22704">
    <property type="entry name" value="CBM13-like"/>
    <property type="match status" value="1"/>
</dbReference>
<dbReference type="InterPro" id="IPR005084">
    <property type="entry name" value="CBM6"/>
</dbReference>
<keyword evidence="2" id="KW-0732">Signal</keyword>
<evidence type="ECO:0000256" key="2">
    <source>
        <dbReference type="SAM" id="SignalP"/>
    </source>
</evidence>
<proteinExistence type="predicted"/>
<evidence type="ECO:0000313" key="4">
    <source>
        <dbReference type="EMBL" id="MFC5833403.1"/>
    </source>
</evidence>